<dbReference type="PANTHER" id="PTHR34215">
    <property type="entry name" value="BLL0784 PROTEIN"/>
    <property type="match status" value="1"/>
</dbReference>
<dbReference type="Gene3D" id="3.30.1230.10">
    <property type="entry name" value="YlxR-like"/>
    <property type="match status" value="1"/>
</dbReference>
<dbReference type="PANTHER" id="PTHR34215:SF1">
    <property type="entry name" value="YLXR DOMAIN-CONTAINING PROTEIN"/>
    <property type="match status" value="1"/>
</dbReference>
<dbReference type="Proteomes" id="UP000010808">
    <property type="component" value="Chromosome"/>
</dbReference>
<keyword evidence="3" id="KW-1185">Reference proteome</keyword>
<accession>L0RB27</accession>
<name>L0RB27_9BACT</name>
<dbReference type="InterPro" id="IPR037465">
    <property type="entry name" value="YlxR"/>
</dbReference>
<feature type="domain" description="YlxR" evidence="1">
    <location>
        <begin position="16"/>
        <end position="70"/>
    </location>
</feature>
<dbReference type="STRING" id="1121451.DESAM_21701"/>
<dbReference type="EMBL" id="FO203522">
    <property type="protein sequence ID" value="CCO23978.1"/>
    <property type="molecule type" value="Genomic_DNA"/>
</dbReference>
<dbReference type="HOGENOM" id="CLU_147970_3_2_7"/>
<reference evidence="2 3" key="1">
    <citation type="submission" date="2012-10" db="EMBL/GenBank/DDBJ databases">
        <authorList>
            <person name="Genoscope - CEA"/>
        </authorList>
    </citation>
    <scope>NUCLEOTIDE SEQUENCE [LARGE SCALE GENOMIC DNA]</scope>
    <source>
        <strain evidence="3">AM13 / DSM 14728</strain>
    </source>
</reference>
<evidence type="ECO:0000259" key="1">
    <source>
        <dbReference type="Pfam" id="PF04296"/>
    </source>
</evidence>
<dbReference type="eggNOG" id="COG2740">
    <property type="taxonomic scope" value="Bacteria"/>
</dbReference>
<dbReference type="SUPFAM" id="SSF64376">
    <property type="entry name" value="YlxR-like"/>
    <property type="match status" value="1"/>
</dbReference>
<dbReference type="KEGG" id="dhy:DESAM_21701"/>
<sequence>MYLTGIDSARHHIPIRSCVICRQRFAKEELSKFVIGEGASENGLIPDDKKVMQGRGYYVCGNDNCLERFKFFRPRKKNFRG</sequence>
<dbReference type="Pfam" id="PF04296">
    <property type="entry name" value="YlxR"/>
    <property type="match status" value="1"/>
</dbReference>
<protein>
    <recommendedName>
        <fullName evidence="1">YlxR domain-containing protein</fullName>
    </recommendedName>
</protein>
<dbReference type="AlphaFoldDB" id="L0RB27"/>
<organism evidence="2 3">
    <name type="scientific">Maridesulfovibrio hydrothermalis AM13 = DSM 14728</name>
    <dbReference type="NCBI Taxonomy" id="1121451"/>
    <lineage>
        <taxon>Bacteria</taxon>
        <taxon>Pseudomonadati</taxon>
        <taxon>Thermodesulfobacteriota</taxon>
        <taxon>Desulfovibrionia</taxon>
        <taxon>Desulfovibrionales</taxon>
        <taxon>Desulfovibrionaceae</taxon>
        <taxon>Maridesulfovibrio</taxon>
    </lineage>
</organism>
<dbReference type="PATRIC" id="fig|1121451.3.peg.1942"/>
<gene>
    <name evidence="2" type="ORF">DESAM_21701</name>
</gene>
<proteinExistence type="predicted"/>
<evidence type="ECO:0000313" key="3">
    <source>
        <dbReference type="Proteomes" id="UP000010808"/>
    </source>
</evidence>
<dbReference type="InterPro" id="IPR035931">
    <property type="entry name" value="YlxR-like_sf"/>
</dbReference>
<evidence type="ECO:0000313" key="2">
    <source>
        <dbReference type="EMBL" id="CCO23978.1"/>
    </source>
</evidence>
<dbReference type="InterPro" id="IPR007393">
    <property type="entry name" value="YlxR_dom"/>
</dbReference>